<comment type="subcellular location">
    <subcellularLocation>
        <location evidence="1">Cell membrane</location>
        <topology evidence="1">Multi-pass membrane protein</topology>
    </subcellularLocation>
</comment>
<organism evidence="8 9">
    <name type="scientific">Chelativorans salis</name>
    <dbReference type="NCBI Taxonomy" id="2978478"/>
    <lineage>
        <taxon>Bacteria</taxon>
        <taxon>Pseudomonadati</taxon>
        <taxon>Pseudomonadota</taxon>
        <taxon>Alphaproteobacteria</taxon>
        <taxon>Hyphomicrobiales</taxon>
        <taxon>Phyllobacteriaceae</taxon>
        <taxon>Chelativorans</taxon>
    </lineage>
</organism>
<feature type="transmembrane region" description="Helical" evidence="7">
    <location>
        <begin position="394"/>
        <end position="418"/>
    </location>
</feature>
<evidence type="ECO:0000256" key="1">
    <source>
        <dbReference type="ARBA" id="ARBA00004651"/>
    </source>
</evidence>
<comment type="caution">
    <text evidence="8">The sequence shown here is derived from an EMBL/GenBank/DDBJ whole genome shotgun (WGS) entry which is preliminary data.</text>
</comment>
<keyword evidence="3 7" id="KW-0812">Transmembrane</keyword>
<sequence length="469" mass="50190">MSLPATVQTLGRRACRFWHDEASLRARLISIGHLITGNMMGSMVGLLAFVVTARALGPHDFGILALTLSYARSVQLLIAFQIWQPLIKYGAEVRGKEDGGAYRALMKFGLLIDLSAALTAYVTAVGFALVFGPLVGVSQSGIQQVFIYSTVLLFQIEGFPTAVLRLAGRFRLVAYSSLISTTLRLALCTAGLLAGADLVYFVVAWAVSQVTGSLIFLTLALIELRRQGVRRLLMAPLAGVTRRFKGLWAFTLGSKVELMVRSSTTEFDTLLVGALAGAPAAGLYHVAKRLGRLVLHMGVQVQAVVYPDIARLWAQQAVSEFRRIILQTEILLLALGVAVFAAVALWVGPVLSWTAGPEFEAAAPLIVVQMIAVAMMLSGSAVRSALLAMGCQPVVLRIVIVSTLVFYAVALATIPVLGAMGANIAHTIMAGLWLAGLLVAFHREIRSHSSTLPPDTPDPTPPVEEPARP</sequence>
<keyword evidence="2" id="KW-1003">Cell membrane</keyword>
<keyword evidence="5 7" id="KW-0472">Membrane</keyword>
<feature type="transmembrane region" description="Helical" evidence="7">
    <location>
        <begin position="142"/>
        <end position="160"/>
    </location>
</feature>
<feature type="transmembrane region" description="Helical" evidence="7">
    <location>
        <begin position="104"/>
        <end position="130"/>
    </location>
</feature>
<evidence type="ECO:0000256" key="6">
    <source>
        <dbReference type="SAM" id="MobiDB-lite"/>
    </source>
</evidence>
<dbReference type="PANTHER" id="PTHR30250">
    <property type="entry name" value="PST FAMILY PREDICTED COLANIC ACID TRANSPORTER"/>
    <property type="match status" value="1"/>
</dbReference>
<reference evidence="8 9" key="1">
    <citation type="submission" date="2022-09" db="EMBL/GenBank/DDBJ databases">
        <title>Chelativorans salina sp. nov., a novel slightly halophilic bacterium isolated from a saline lake sediment enrichment.</title>
        <authorList>
            <person name="Gao L."/>
            <person name="Fang B.-Z."/>
            <person name="Li W.-J."/>
        </authorList>
    </citation>
    <scope>NUCLEOTIDE SEQUENCE [LARGE SCALE GENOMIC DNA]</scope>
    <source>
        <strain evidence="8 9">EGI FJ00035</strain>
    </source>
</reference>
<evidence type="ECO:0000256" key="5">
    <source>
        <dbReference type="ARBA" id="ARBA00023136"/>
    </source>
</evidence>
<dbReference type="EMBL" id="JAOCZP010000005">
    <property type="protein sequence ID" value="MCT7376917.1"/>
    <property type="molecule type" value="Genomic_DNA"/>
</dbReference>
<dbReference type="PANTHER" id="PTHR30250:SF31">
    <property type="entry name" value="INNER MEMBRANE PROTEIN YGHQ"/>
    <property type="match status" value="1"/>
</dbReference>
<feature type="compositionally biased region" description="Pro residues" evidence="6">
    <location>
        <begin position="454"/>
        <end position="469"/>
    </location>
</feature>
<feature type="transmembrane region" description="Helical" evidence="7">
    <location>
        <begin position="34"/>
        <end position="55"/>
    </location>
</feature>
<dbReference type="Proteomes" id="UP001320831">
    <property type="component" value="Unassembled WGS sequence"/>
</dbReference>
<evidence type="ECO:0000256" key="3">
    <source>
        <dbReference type="ARBA" id="ARBA00022692"/>
    </source>
</evidence>
<evidence type="ECO:0000313" key="8">
    <source>
        <dbReference type="EMBL" id="MCT7376917.1"/>
    </source>
</evidence>
<proteinExistence type="predicted"/>
<keyword evidence="9" id="KW-1185">Reference proteome</keyword>
<dbReference type="RefSeq" id="WP_260905158.1">
    <property type="nucleotide sequence ID" value="NZ_JAOCZP010000005.1"/>
</dbReference>
<feature type="region of interest" description="Disordered" evidence="6">
    <location>
        <begin position="449"/>
        <end position="469"/>
    </location>
</feature>
<accession>A0ABT2LSU7</accession>
<feature type="transmembrane region" description="Helical" evidence="7">
    <location>
        <begin position="361"/>
        <end position="382"/>
    </location>
</feature>
<feature type="transmembrane region" description="Helical" evidence="7">
    <location>
        <begin position="330"/>
        <end position="349"/>
    </location>
</feature>
<feature type="transmembrane region" description="Helical" evidence="7">
    <location>
        <begin position="172"/>
        <end position="193"/>
    </location>
</feature>
<evidence type="ECO:0000256" key="4">
    <source>
        <dbReference type="ARBA" id="ARBA00022989"/>
    </source>
</evidence>
<evidence type="ECO:0000256" key="7">
    <source>
        <dbReference type="SAM" id="Phobius"/>
    </source>
</evidence>
<evidence type="ECO:0000313" key="9">
    <source>
        <dbReference type="Proteomes" id="UP001320831"/>
    </source>
</evidence>
<dbReference type="InterPro" id="IPR050833">
    <property type="entry name" value="Poly_Biosynth_Transport"/>
</dbReference>
<gene>
    <name evidence="8" type="ORF">N5A92_17975</name>
</gene>
<dbReference type="Pfam" id="PF01943">
    <property type="entry name" value="Polysacc_synt"/>
    <property type="match status" value="1"/>
</dbReference>
<feature type="transmembrane region" description="Helical" evidence="7">
    <location>
        <begin position="424"/>
        <end position="441"/>
    </location>
</feature>
<dbReference type="InterPro" id="IPR002797">
    <property type="entry name" value="Polysacc_synth"/>
</dbReference>
<protein>
    <submittedName>
        <fullName evidence="8">Oligosaccharide flippase family protein</fullName>
    </submittedName>
</protein>
<keyword evidence="4 7" id="KW-1133">Transmembrane helix</keyword>
<evidence type="ECO:0000256" key="2">
    <source>
        <dbReference type="ARBA" id="ARBA00022475"/>
    </source>
</evidence>
<name>A0ABT2LSU7_9HYPH</name>
<feature type="transmembrane region" description="Helical" evidence="7">
    <location>
        <begin position="199"/>
        <end position="222"/>
    </location>
</feature>